<evidence type="ECO:0000256" key="2">
    <source>
        <dbReference type="SAM" id="MobiDB-lite"/>
    </source>
</evidence>
<feature type="domain" description="Interferon regulatory factor-3" evidence="3">
    <location>
        <begin position="186"/>
        <end position="352"/>
    </location>
</feature>
<organism evidence="4">
    <name type="scientific">Macaca fascicularis</name>
    <name type="common">Crab-eating macaque</name>
    <name type="synonym">Cynomolgus monkey</name>
    <dbReference type="NCBI Taxonomy" id="9541"/>
    <lineage>
        <taxon>Eukaryota</taxon>
        <taxon>Metazoa</taxon>
        <taxon>Chordata</taxon>
        <taxon>Craniata</taxon>
        <taxon>Vertebrata</taxon>
        <taxon>Euteleostomi</taxon>
        <taxon>Mammalia</taxon>
        <taxon>Eutheria</taxon>
        <taxon>Euarchontoglires</taxon>
        <taxon>Primates</taxon>
        <taxon>Haplorrhini</taxon>
        <taxon>Catarrhini</taxon>
        <taxon>Cercopithecidae</taxon>
        <taxon>Cercopithecinae</taxon>
        <taxon>Macaca</taxon>
    </lineage>
</organism>
<dbReference type="InterPro" id="IPR019471">
    <property type="entry name" value="Interferon_reg_factor-3"/>
</dbReference>
<name>I7GLB4_MACFA</name>
<dbReference type="PANTHER" id="PTHR11949">
    <property type="entry name" value="INTERFERON REGULATORY FACTOR"/>
    <property type="match status" value="1"/>
</dbReference>
<dbReference type="GO" id="GO:0000978">
    <property type="term" value="F:RNA polymerase II cis-regulatory region sequence-specific DNA binding"/>
    <property type="evidence" value="ECO:0007669"/>
    <property type="project" value="TreeGrafter"/>
</dbReference>
<protein>
    <submittedName>
        <fullName evidence="4">Macaca fascicularis brain cDNA clone: QorA-12611, similar to human interferon-stimulated transcription factor 3, gamma48kDa (ISGF3G), mRNA, RefSeq: NM_006084.3</fullName>
    </submittedName>
</protein>
<dbReference type="GO" id="GO:0045893">
    <property type="term" value="P:positive regulation of DNA-templated transcription"/>
    <property type="evidence" value="ECO:0007669"/>
    <property type="project" value="UniProtKB-ARBA"/>
</dbReference>
<dbReference type="SMART" id="SM01243">
    <property type="entry name" value="IRF-3"/>
    <property type="match status" value="1"/>
</dbReference>
<dbReference type="InterPro" id="IPR017855">
    <property type="entry name" value="SMAD-like_dom_sf"/>
</dbReference>
<sequence>MIQLRPCSGFPGSMQASRTSERTRMLPSSRPRQYLRESIRKGTQEAPLSGRLACAVHSTRVPNLRRFLRGAAWMLLSPTRCIGCCHQEPSLASQGLRNHHQSDSTSSVSSERKEEEGARQNCTLSPSVLQESLNNEEEEASGGALHSDIGSSSSSSPEPQEGTDTTEAPFQGDQRSLEFLLPPEPDYSLLLTFIYNGRVVGEAQVQSLDCRLVAEPSGSESSMEQVLFPKPGPLEPTQRLLSQLERGILVASNPRGLFVQRLCPIPISWNAPQAPPGPGPHLLPSNECVELFRTAYFCRDLAKYFQGLGPPPKFQVTLNFWEESRGPSHTPQNLITVKMEQAFARYLLEETPEQQAAILSLV</sequence>
<feature type="compositionally biased region" description="Polar residues" evidence="2">
    <location>
        <begin position="120"/>
        <end position="133"/>
    </location>
</feature>
<dbReference type="GO" id="GO:0005634">
    <property type="term" value="C:nucleus"/>
    <property type="evidence" value="ECO:0007669"/>
    <property type="project" value="TreeGrafter"/>
</dbReference>
<evidence type="ECO:0000256" key="1">
    <source>
        <dbReference type="ARBA" id="ARBA00022553"/>
    </source>
</evidence>
<reference evidence="4" key="1">
    <citation type="journal article" date="2007" name="PLoS Biol.">
        <title>Rate of evolution in brain-expressed genes in humans and other primates.</title>
        <authorList>
            <person name="Wang H.-Y."/>
            <person name="Chien H.-C."/>
            <person name="Osada N."/>
            <person name="Hashimoto K."/>
            <person name="Sugano S."/>
            <person name="Gojobori T."/>
            <person name="Chou C.-K."/>
            <person name="Tsai S.-F."/>
            <person name="Wu C.-I."/>
            <person name="Shen C.-K.J."/>
        </authorList>
    </citation>
    <scope>NUCLEOTIDE SEQUENCE</scope>
</reference>
<dbReference type="AlphaFoldDB" id="I7GLB4"/>
<dbReference type="Pfam" id="PF10401">
    <property type="entry name" value="IRF-3"/>
    <property type="match status" value="1"/>
</dbReference>
<evidence type="ECO:0000313" key="4">
    <source>
        <dbReference type="EMBL" id="BAE88175.1"/>
    </source>
</evidence>
<proteinExistence type="evidence at transcript level"/>
<dbReference type="GO" id="GO:0002376">
    <property type="term" value="P:immune system process"/>
    <property type="evidence" value="ECO:0007669"/>
    <property type="project" value="TreeGrafter"/>
</dbReference>
<feature type="region of interest" description="Disordered" evidence="2">
    <location>
        <begin position="92"/>
        <end position="170"/>
    </location>
</feature>
<feature type="region of interest" description="Disordered" evidence="2">
    <location>
        <begin position="1"/>
        <end position="32"/>
    </location>
</feature>
<dbReference type="SUPFAM" id="SSF49879">
    <property type="entry name" value="SMAD/FHA domain"/>
    <property type="match status" value="1"/>
</dbReference>
<dbReference type="PANTHER" id="PTHR11949:SF26">
    <property type="entry name" value="INTERFERON REGULATORY FACTOR 9"/>
    <property type="match status" value="1"/>
</dbReference>
<dbReference type="Gene3D" id="2.60.200.10">
    <property type="match status" value="1"/>
</dbReference>
<dbReference type="EMBL" id="AB171112">
    <property type="protein sequence ID" value="BAE88175.1"/>
    <property type="molecule type" value="mRNA"/>
</dbReference>
<dbReference type="GO" id="GO:0000981">
    <property type="term" value="F:DNA-binding transcription factor activity, RNA polymerase II-specific"/>
    <property type="evidence" value="ECO:0007669"/>
    <property type="project" value="TreeGrafter"/>
</dbReference>
<accession>I7GLB4</accession>
<evidence type="ECO:0000259" key="3">
    <source>
        <dbReference type="SMART" id="SM01243"/>
    </source>
</evidence>
<dbReference type="InterPro" id="IPR008984">
    <property type="entry name" value="SMAD_FHA_dom_sf"/>
</dbReference>
<keyword evidence="1" id="KW-0597">Phosphoprotein</keyword>
<dbReference type="FunFam" id="2.60.200.10:FF:000009">
    <property type="entry name" value="interferon regulatory factor 9 isoform X1"/>
    <property type="match status" value="1"/>
</dbReference>